<accession>A0A392P4G8</accession>
<dbReference type="Proteomes" id="UP000265520">
    <property type="component" value="Unassembled WGS sequence"/>
</dbReference>
<evidence type="ECO:0000313" key="3">
    <source>
        <dbReference type="Proteomes" id="UP000265520"/>
    </source>
</evidence>
<evidence type="ECO:0000313" key="2">
    <source>
        <dbReference type="EMBL" id="MCI06642.1"/>
    </source>
</evidence>
<comment type="caution">
    <text evidence="2">The sequence shown here is derived from an EMBL/GenBank/DDBJ whole genome shotgun (WGS) entry which is preliminary data.</text>
</comment>
<name>A0A392P4G8_9FABA</name>
<keyword evidence="1" id="KW-0175">Coiled coil</keyword>
<feature type="non-terminal residue" evidence="2">
    <location>
        <position position="1"/>
    </location>
</feature>
<proteinExistence type="predicted"/>
<sequence>EKAANIRAASTSAFLQVAACEDNISKWKAEIREVEEKIAQEEERKKEFEEQAVEVPKADIDALAHKGLEHYSNGVYMSHKIDRLTEENTILDRKITYTREEYYKFKEANKAWAASSS</sequence>
<evidence type="ECO:0000256" key="1">
    <source>
        <dbReference type="SAM" id="Coils"/>
    </source>
</evidence>
<protein>
    <submittedName>
        <fullName evidence="2">Uncharacterized protein</fullName>
    </submittedName>
</protein>
<organism evidence="2 3">
    <name type="scientific">Trifolium medium</name>
    <dbReference type="NCBI Taxonomy" id="97028"/>
    <lineage>
        <taxon>Eukaryota</taxon>
        <taxon>Viridiplantae</taxon>
        <taxon>Streptophyta</taxon>
        <taxon>Embryophyta</taxon>
        <taxon>Tracheophyta</taxon>
        <taxon>Spermatophyta</taxon>
        <taxon>Magnoliopsida</taxon>
        <taxon>eudicotyledons</taxon>
        <taxon>Gunneridae</taxon>
        <taxon>Pentapetalae</taxon>
        <taxon>rosids</taxon>
        <taxon>fabids</taxon>
        <taxon>Fabales</taxon>
        <taxon>Fabaceae</taxon>
        <taxon>Papilionoideae</taxon>
        <taxon>50 kb inversion clade</taxon>
        <taxon>NPAAA clade</taxon>
        <taxon>Hologalegina</taxon>
        <taxon>IRL clade</taxon>
        <taxon>Trifolieae</taxon>
        <taxon>Trifolium</taxon>
    </lineage>
</organism>
<dbReference type="Gene3D" id="1.20.5.340">
    <property type="match status" value="1"/>
</dbReference>
<reference evidence="2 3" key="1">
    <citation type="journal article" date="2018" name="Front. Plant Sci.">
        <title>Red Clover (Trifolium pratense) and Zigzag Clover (T. medium) - A Picture of Genomic Similarities and Differences.</title>
        <authorList>
            <person name="Dluhosova J."/>
            <person name="Istvanek J."/>
            <person name="Nedelnik J."/>
            <person name="Repkova J."/>
        </authorList>
    </citation>
    <scope>NUCLEOTIDE SEQUENCE [LARGE SCALE GENOMIC DNA]</scope>
    <source>
        <strain evidence="3">cv. 10/8</strain>
        <tissue evidence="2">Leaf</tissue>
    </source>
</reference>
<dbReference type="AlphaFoldDB" id="A0A392P4G8"/>
<keyword evidence="3" id="KW-1185">Reference proteome</keyword>
<dbReference type="EMBL" id="LXQA010062532">
    <property type="protein sequence ID" value="MCI06642.1"/>
    <property type="molecule type" value="Genomic_DNA"/>
</dbReference>
<feature type="coiled-coil region" evidence="1">
    <location>
        <begin position="17"/>
        <end position="52"/>
    </location>
</feature>